<comment type="subcellular location">
    <subcellularLocation>
        <location evidence="1">Cell membrane</location>
        <topology evidence="1">Multi-pass membrane protein</topology>
    </subcellularLocation>
</comment>
<keyword evidence="9" id="KW-1185">Reference proteome</keyword>
<evidence type="ECO:0000256" key="7">
    <source>
        <dbReference type="SAM" id="Phobius"/>
    </source>
</evidence>
<dbReference type="NCBIfam" id="NF005624">
    <property type="entry name" value="PRK07375.2-3"/>
    <property type="match status" value="1"/>
</dbReference>
<keyword evidence="5 7" id="KW-1133">Transmembrane helix</keyword>
<comment type="similarity">
    <text evidence="2">Belongs to the CPA3 antiporters (TC 2.A.63) subunit C family.</text>
</comment>
<dbReference type="EMBL" id="AP028679">
    <property type="protein sequence ID" value="BEQ16071.1"/>
    <property type="molecule type" value="Genomic_DNA"/>
</dbReference>
<dbReference type="KEGG" id="dmp:FAK_31370"/>
<dbReference type="Gene3D" id="1.10.287.3510">
    <property type="match status" value="1"/>
</dbReference>
<evidence type="ECO:0000313" key="9">
    <source>
        <dbReference type="Proteomes" id="UP001366166"/>
    </source>
</evidence>
<dbReference type="RefSeq" id="WP_338601379.1">
    <property type="nucleotide sequence ID" value="NZ_AP028679.1"/>
</dbReference>
<accession>A0AAU9EZR3</accession>
<feature type="transmembrane region" description="Helical" evidence="7">
    <location>
        <begin position="12"/>
        <end position="30"/>
    </location>
</feature>
<evidence type="ECO:0000256" key="3">
    <source>
        <dbReference type="ARBA" id="ARBA00022475"/>
    </source>
</evidence>
<evidence type="ECO:0000256" key="4">
    <source>
        <dbReference type="ARBA" id="ARBA00022692"/>
    </source>
</evidence>
<dbReference type="AlphaFoldDB" id="A0AAU9EZR3"/>
<dbReference type="GO" id="GO:0005886">
    <property type="term" value="C:plasma membrane"/>
    <property type="evidence" value="ECO:0007669"/>
    <property type="project" value="UniProtKB-SubCell"/>
</dbReference>
<dbReference type="Pfam" id="PF00420">
    <property type="entry name" value="Oxidored_q2"/>
    <property type="match status" value="1"/>
</dbReference>
<name>A0AAU9EZR3_9BACT</name>
<organism evidence="8 9">
    <name type="scientific">Desulfoferula mesophila</name>
    <dbReference type="NCBI Taxonomy" id="3058419"/>
    <lineage>
        <taxon>Bacteria</taxon>
        <taxon>Pseudomonadati</taxon>
        <taxon>Thermodesulfobacteriota</taxon>
        <taxon>Desulfarculia</taxon>
        <taxon>Desulfarculales</taxon>
        <taxon>Desulfarculaceae</taxon>
        <taxon>Desulfoferula</taxon>
    </lineage>
</organism>
<sequence>MEHYIPLFLTKYNYWVYTTLMMIGLWAMIAKNNLVKKIVGMNIFQTAIILFYVSIGAKYGATIPIIEHGAGHGAEAAIRAADYINPLPHVLMLTAIVVSVATLGVALALVINIHRRHHTLEEDEILEQLREP</sequence>
<gene>
    <name evidence="8" type="ORF">FAK_31370</name>
</gene>
<evidence type="ECO:0000256" key="1">
    <source>
        <dbReference type="ARBA" id="ARBA00004651"/>
    </source>
</evidence>
<evidence type="ECO:0000256" key="2">
    <source>
        <dbReference type="ARBA" id="ARBA00010388"/>
    </source>
</evidence>
<reference evidence="9" key="1">
    <citation type="journal article" date="2023" name="Arch. Microbiol.">
        <title>Desulfoferula mesophilus gen. nov. sp. nov., a mesophilic sulfate-reducing bacterium isolated from a brackish lake sediment.</title>
        <authorList>
            <person name="Watanabe T."/>
            <person name="Yabe T."/>
            <person name="Tsuji J.M."/>
            <person name="Fukui M."/>
        </authorList>
    </citation>
    <scope>NUCLEOTIDE SEQUENCE [LARGE SCALE GENOMIC DNA]</scope>
    <source>
        <strain evidence="9">12FAK</strain>
    </source>
</reference>
<proteinExistence type="inferred from homology"/>
<dbReference type="Proteomes" id="UP001366166">
    <property type="component" value="Chromosome"/>
</dbReference>
<keyword evidence="3" id="KW-1003">Cell membrane</keyword>
<evidence type="ECO:0000256" key="5">
    <source>
        <dbReference type="ARBA" id="ARBA00022989"/>
    </source>
</evidence>
<feature type="transmembrane region" description="Helical" evidence="7">
    <location>
        <begin position="42"/>
        <end position="61"/>
    </location>
</feature>
<feature type="transmembrane region" description="Helical" evidence="7">
    <location>
        <begin position="90"/>
        <end position="111"/>
    </location>
</feature>
<protein>
    <submittedName>
        <fullName evidence="8">Na+/H+ antiporter subunit C</fullName>
    </submittedName>
</protein>
<keyword evidence="6 7" id="KW-0472">Membrane</keyword>
<dbReference type="InterPro" id="IPR039428">
    <property type="entry name" value="NUOK/Mnh_C1-like"/>
</dbReference>
<evidence type="ECO:0000313" key="8">
    <source>
        <dbReference type="EMBL" id="BEQ16071.1"/>
    </source>
</evidence>
<dbReference type="PANTHER" id="PTHR34583">
    <property type="entry name" value="ANTIPORTER SUBUNIT MNHC2-RELATED"/>
    <property type="match status" value="1"/>
</dbReference>
<keyword evidence="4 7" id="KW-0812">Transmembrane</keyword>
<dbReference type="PANTHER" id="PTHR34583:SF2">
    <property type="entry name" value="ANTIPORTER SUBUNIT MNHC2-RELATED"/>
    <property type="match status" value="1"/>
</dbReference>
<evidence type="ECO:0000256" key="6">
    <source>
        <dbReference type="ARBA" id="ARBA00023136"/>
    </source>
</evidence>
<dbReference type="InterPro" id="IPR050601">
    <property type="entry name" value="CPA3_antiporter_subunitC"/>
</dbReference>